<dbReference type="PATRIC" id="fig|1200793.3.peg.2060"/>
<evidence type="ECO:0000313" key="2">
    <source>
        <dbReference type="Proteomes" id="UP000006983"/>
    </source>
</evidence>
<dbReference type="EMBL" id="ALIF01000007">
    <property type="protein sequence ID" value="EJO15251.1"/>
    <property type="molecule type" value="Genomic_DNA"/>
</dbReference>
<accession>J7TEW0</accession>
<gene>
    <name evidence="1" type="ORF">RSSL_00915</name>
</gene>
<comment type="caution">
    <text evidence="1">The sequence shown here is derived from an EMBL/GenBank/DDBJ whole genome shotgun (WGS) entry which is preliminary data.</text>
</comment>
<keyword evidence="2" id="KW-1185">Reference proteome</keyword>
<geneLocation type="plasmid" evidence="1">
    <name>pRSSL1</name>
</geneLocation>
<sequence length="430" mass="49953">MSASYSDNKLLSVGVGKMDNKTCFVVMGYGVKKIPGTLVKLNLDDIYFKFIKPVLSRNNLNSIYSTNAYRGDEVPTSVAINKNFITSIFLADIVIADISTLNQNAIYELGLRHAMKPKSTIILCEEITIRKYPFFDISMSPQIRYHRKKILSDENYRKSVQEQLEKTLIACLNSNPEYIDSPVFDYNLYRIEPLIQLSKNEDTEGDSIRTMIQETENLKENMQFEEAEKKYLQILNLSFDEDILSQYILCRYKKDITIENLLSTLSYIDKKIDLTTSTNENLLGIVAAINKQIFALNRECKFLEQARRYYKNGSNFESGNLYCARNYCALLLKQYRISKDIESVKEYYYSAVHFAKTCLTELQFLKREETELDDTWFNENVKDLTLIAFGTDESIIKFKPITKRQEETVTSGRKELKEDYYETLKIIKGK</sequence>
<reference evidence="1 2" key="1">
    <citation type="journal article" date="2012" name="J. Bacteriol.">
        <title>Genome Sequence of the Lantibiotic Bacteriocin Producer Streptococcus salivarius Strain K12.</title>
        <authorList>
            <person name="Barretto C."/>
            <person name="Alvarez-Martin P."/>
            <person name="Foata F."/>
            <person name="Renault P."/>
            <person name="Berger B."/>
        </authorList>
    </citation>
    <scope>NUCLEOTIDE SEQUENCE [LARGE SCALE GENOMIC DNA]</scope>
    <source>
        <strain evidence="1 2">K12</strain>
        <plasmid evidence="1">pRSSL1</plasmid>
    </source>
</reference>
<keyword evidence="1" id="KW-0614">Plasmid</keyword>
<proteinExistence type="predicted"/>
<name>J7TEW0_STRSL</name>
<organism evidence="1 2">
    <name type="scientific">Streptococcus salivarius K12</name>
    <dbReference type="NCBI Taxonomy" id="1200793"/>
    <lineage>
        <taxon>Bacteria</taxon>
        <taxon>Bacillati</taxon>
        <taxon>Bacillota</taxon>
        <taxon>Bacilli</taxon>
        <taxon>Lactobacillales</taxon>
        <taxon>Streptococcaceae</taxon>
        <taxon>Streptococcus</taxon>
    </lineage>
</organism>
<dbReference type="Proteomes" id="UP000006983">
    <property type="component" value="Unassembled WGS sequence"/>
</dbReference>
<protein>
    <submittedName>
        <fullName evidence="1">Phage protein</fullName>
    </submittedName>
</protein>
<evidence type="ECO:0000313" key="1">
    <source>
        <dbReference type="EMBL" id="EJO15251.1"/>
    </source>
</evidence>
<dbReference type="AlphaFoldDB" id="J7TEW0"/>